<dbReference type="HOGENOM" id="CLU_014016_0_0_1"/>
<feature type="region of interest" description="Disordered" evidence="3">
    <location>
        <begin position="697"/>
        <end position="724"/>
    </location>
</feature>
<evidence type="ECO:0000313" key="5">
    <source>
        <dbReference type="EMBL" id="KDR75806.1"/>
    </source>
</evidence>
<gene>
    <name evidence="5" type="ORF">GALMADRAFT_226457</name>
</gene>
<name>A0A067SY31_GALM3</name>
<sequence>MSNTSRSSIDLGQSPARNAHLSTLDTAVKHTRTLQHSPSLPNIWFPPHSGPIPRNMSKAESPREQRPSAPPSPEPSSPPVNSDKEARPGHVRYASIDPILHNTLRPKTHARRRTERDQPHSLITPPLTPSSSIQTTASRDSSNANAQPSSERGDATINEDIQDPDSESTRILLLGNVNRQISMEGLKSVVVNALLASASEGSTDFDNSKSLILSLLRHDPLKGVNERHLVSRGIIPIIFFDVRVAKFAKDVLETKNLVSLRECVGDEIDDSGERRWLTVRLVDLDELSKSLGYSSFLDGVDGLFTLTVQRVNYTANDSDSEDTPTSESFTKFATSEIKIDPEGTSLSRGGVNVTTLQSVLKSFGTIRFFNFIRQEVGQDGKPALVYNVEYHDSREAAAAFQELGTQVMFGMKIVVFGRMASPTLPTPTGPLPSNIPFPNSSTAGESFGGLTIGAAGSQSHIRQRFNYPVKDEIPARGQGDRDNSSTRPPFQGFRIPGGATSPTCFYTTPCVEAGNDAQVHAAGGVAPGTPQTLSAHQYPPFEDRQWDSDIIYRSNSISPCYTPDGICLYCPSRGSAPTMSAYNPGFGHYAASPLTPAPIYYPTPPNNAHIPGVINVTPIPAHGAFTYEQCVDPQSQPISNAGAWGFDPAIAAVAGGPSTLVPLVAMAPSPAPFFLREDAAPGRLYHAAYRPDQVYHQQQRLTDPAPGHAESPTPFAQISTAESSPSSYRSTSLVRYDPSNSAANAAASGQHERNQLNLARIEEGVDTRTTVMIKNIPNKMSDEDLTLYIGKVCPRRIDFLYLRMDFKNGCNVGYAFVNFINVEDLLHFAKERLGAKWNMFSSEKVLQMSYANYQGKEALIEKFKNSAIMDERESWRPRIFYSAGNNQGLIEPFPAPTHIRRKERSSYNRGTLFPPGTNSHSHSHGGMLNNMTARRYNDDHGNINGVQQTRPRFGERLPSHLRSTRTPPEEEDSRHRDTSDRSFYRNSTYRAMR</sequence>
<organism evidence="5 6">
    <name type="scientific">Galerina marginata (strain CBS 339.88)</name>
    <dbReference type="NCBI Taxonomy" id="685588"/>
    <lineage>
        <taxon>Eukaryota</taxon>
        <taxon>Fungi</taxon>
        <taxon>Dikarya</taxon>
        <taxon>Basidiomycota</taxon>
        <taxon>Agaricomycotina</taxon>
        <taxon>Agaricomycetes</taxon>
        <taxon>Agaricomycetidae</taxon>
        <taxon>Agaricales</taxon>
        <taxon>Agaricineae</taxon>
        <taxon>Strophariaceae</taxon>
        <taxon>Galerina</taxon>
    </lineage>
</organism>
<feature type="region of interest" description="Disordered" evidence="3">
    <location>
        <begin position="913"/>
        <end position="993"/>
    </location>
</feature>
<evidence type="ECO:0000256" key="2">
    <source>
        <dbReference type="PROSITE-ProRule" id="PRU00176"/>
    </source>
</evidence>
<evidence type="ECO:0000256" key="3">
    <source>
        <dbReference type="SAM" id="MobiDB-lite"/>
    </source>
</evidence>
<dbReference type="InterPro" id="IPR034862">
    <property type="entry name" value="Fungal_Mei2-like_RRM3"/>
</dbReference>
<dbReference type="Pfam" id="PF04059">
    <property type="entry name" value="RRM_2"/>
    <property type="match status" value="1"/>
</dbReference>
<evidence type="ECO:0000259" key="4">
    <source>
        <dbReference type="PROSITE" id="PS50102"/>
    </source>
</evidence>
<feature type="region of interest" description="Disordered" evidence="3">
    <location>
        <begin position="1"/>
        <end position="164"/>
    </location>
</feature>
<dbReference type="AlphaFoldDB" id="A0A067SY31"/>
<dbReference type="OrthoDB" id="417481at2759"/>
<dbReference type="InterPro" id="IPR035979">
    <property type="entry name" value="RBD_domain_sf"/>
</dbReference>
<dbReference type="InterPro" id="IPR000504">
    <property type="entry name" value="RRM_dom"/>
</dbReference>
<feature type="compositionally biased region" description="Basic and acidic residues" evidence="3">
    <location>
        <begin position="472"/>
        <end position="484"/>
    </location>
</feature>
<dbReference type="EMBL" id="KL142380">
    <property type="protein sequence ID" value="KDR75806.1"/>
    <property type="molecule type" value="Genomic_DNA"/>
</dbReference>
<evidence type="ECO:0000256" key="1">
    <source>
        <dbReference type="ARBA" id="ARBA00022884"/>
    </source>
</evidence>
<accession>A0A067SY31</accession>
<reference evidence="6" key="1">
    <citation type="journal article" date="2014" name="Proc. Natl. Acad. Sci. U.S.A.">
        <title>Extensive sampling of basidiomycete genomes demonstrates inadequacy of the white-rot/brown-rot paradigm for wood decay fungi.</title>
        <authorList>
            <person name="Riley R."/>
            <person name="Salamov A.A."/>
            <person name="Brown D.W."/>
            <person name="Nagy L.G."/>
            <person name="Floudas D."/>
            <person name="Held B.W."/>
            <person name="Levasseur A."/>
            <person name="Lombard V."/>
            <person name="Morin E."/>
            <person name="Otillar R."/>
            <person name="Lindquist E.A."/>
            <person name="Sun H."/>
            <person name="LaButti K.M."/>
            <person name="Schmutz J."/>
            <person name="Jabbour D."/>
            <person name="Luo H."/>
            <person name="Baker S.E."/>
            <person name="Pisabarro A.G."/>
            <person name="Walton J.D."/>
            <person name="Blanchette R.A."/>
            <person name="Henrissat B."/>
            <person name="Martin F."/>
            <person name="Cullen D."/>
            <person name="Hibbett D.S."/>
            <person name="Grigoriev I.V."/>
        </authorList>
    </citation>
    <scope>NUCLEOTIDE SEQUENCE [LARGE SCALE GENOMIC DNA]</scope>
    <source>
        <strain evidence="6">CBS 339.88</strain>
    </source>
</reference>
<feature type="compositionally biased region" description="Basic and acidic residues" evidence="3">
    <location>
        <begin position="972"/>
        <end position="983"/>
    </location>
</feature>
<dbReference type="Gene3D" id="3.30.70.330">
    <property type="match status" value="1"/>
</dbReference>
<dbReference type="CDD" id="cd12532">
    <property type="entry name" value="RRM3_MEI2_fungi"/>
    <property type="match status" value="1"/>
</dbReference>
<dbReference type="PROSITE" id="PS50102">
    <property type="entry name" value="RRM"/>
    <property type="match status" value="1"/>
</dbReference>
<feature type="compositionally biased region" description="Polar residues" evidence="3">
    <location>
        <begin position="137"/>
        <end position="150"/>
    </location>
</feature>
<dbReference type="InterPro" id="IPR007201">
    <property type="entry name" value="Mei2-like_Rrm_C"/>
</dbReference>
<proteinExistence type="predicted"/>
<keyword evidence="6" id="KW-1185">Reference proteome</keyword>
<feature type="compositionally biased region" description="Pro residues" evidence="3">
    <location>
        <begin position="68"/>
        <end position="78"/>
    </location>
</feature>
<dbReference type="InterPro" id="IPR012677">
    <property type="entry name" value="Nucleotide-bd_a/b_plait_sf"/>
</dbReference>
<feature type="compositionally biased region" description="Polar residues" evidence="3">
    <location>
        <begin position="714"/>
        <end position="724"/>
    </location>
</feature>
<dbReference type="GO" id="GO:0003723">
    <property type="term" value="F:RNA binding"/>
    <property type="evidence" value="ECO:0007669"/>
    <property type="project" value="UniProtKB-UniRule"/>
</dbReference>
<evidence type="ECO:0000313" key="6">
    <source>
        <dbReference type="Proteomes" id="UP000027222"/>
    </source>
</evidence>
<feature type="compositionally biased region" description="Basic residues" evidence="3">
    <location>
        <begin position="104"/>
        <end position="113"/>
    </location>
</feature>
<dbReference type="Proteomes" id="UP000027222">
    <property type="component" value="Unassembled WGS sequence"/>
</dbReference>
<feature type="compositionally biased region" description="Low complexity" evidence="3">
    <location>
        <begin position="120"/>
        <end position="136"/>
    </location>
</feature>
<dbReference type="PANTHER" id="PTHR23189">
    <property type="entry name" value="RNA RECOGNITION MOTIF-CONTAINING"/>
    <property type="match status" value="1"/>
</dbReference>
<dbReference type="STRING" id="685588.A0A067SY31"/>
<feature type="region of interest" description="Disordered" evidence="3">
    <location>
        <begin position="472"/>
        <end position="496"/>
    </location>
</feature>
<feature type="compositionally biased region" description="Polar residues" evidence="3">
    <location>
        <begin position="984"/>
        <end position="993"/>
    </location>
</feature>
<feature type="domain" description="RRM" evidence="4">
    <location>
        <begin position="769"/>
        <end position="853"/>
    </location>
</feature>
<keyword evidence="1 2" id="KW-0694">RNA-binding</keyword>
<dbReference type="SUPFAM" id="SSF54928">
    <property type="entry name" value="RNA-binding domain, RBD"/>
    <property type="match status" value="1"/>
</dbReference>
<feature type="compositionally biased region" description="Polar residues" evidence="3">
    <location>
        <begin position="1"/>
        <end position="11"/>
    </location>
</feature>
<protein>
    <recommendedName>
        <fullName evidence="4">RRM domain-containing protein</fullName>
    </recommendedName>
</protein>